<sequence>MQLSRGLTAATGPACWRLRSPPAPLPAAPRRVCVQPVLAAKKGDKGGKGGKGAKKSALADLLKKKEEATGSAGATEGASNTVPAECVSPEGRMLAFTLADSYYRLTKKFLLEGVDFEKLPAALFRAPFALLAHNKFQAGVTDPIYIYGNRAALELFEKSWDDLLQMPSRLSAPVEDSAQTDRNGLLEKAAKTGIVTGYEAWRISSSGRRFKIKDVTLFNLMDRSGTKVGQAAVFSQYETEDGVVHTIKGSEAGAEEDEVAAGPTIPTPEEIEAAEAAVTEQAAHVRSLKEVQGLQNNDIPVQIAVMELKKRKEQLAGLQKALEDALAASKAAFDDDDE</sequence>
<proteinExistence type="predicted"/>
<organism evidence="7 8">
    <name type="scientific">Chlamydomonas incerta</name>
    <dbReference type="NCBI Taxonomy" id="51695"/>
    <lineage>
        <taxon>Eukaryota</taxon>
        <taxon>Viridiplantae</taxon>
        <taxon>Chlorophyta</taxon>
        <taxon>core chlorophytes</taxon>
        <taxon>Chlorophyceae</taxon>
        <taxon>CS clade</taxon>
        <taxon>Chlamydomonadales</taxon>
        <taxon>Chlamydomonadaceae</taxon>
        <taxon>Chlamydomonas</taxon>
    </lineage>
</organism>
<dbReference type="GO" id="GO:0004812">
    <property type="term" value="F:aminoacyl-tRNA ligase activity"/>
    <property type="evidence" value="ECO:0007669"/>
    <property type="project" value="UniProtKB-KW"/>
</dbReference>
<keyword evidence="3" id="KW-0067">ATP-binding</keyword>
<gene>
    <name evidence="7" type="ORF">HXX76_002588</name>
</gene>
<comment type="caution">
    <text evidence="7">The sequence shown here is derived from an EMBL/GenBank/DDBJ whole genome shotgun (WGS) entry which is preliminary data.</text>
</comment>
<dbReference type="EMBL" id="JAEHOC010000004">
    <property type="protein sequence ID" value="KAG2442502.1"/>
    <property type="molecule type" value="Genomic_DNA"/>
</dbReference>
<evidence type="ECO:0000313" key="8">
    <source>
        <dbReference type="Proteomes" id="UP000650467"/>
    </source>
</evidence>
<dbReference type="OrthoDB" id="10266517at2759"/>
<dbReference type="InterPro" id="IPR000738">
    <property type="entry name" value="WHEP-TRS_dom"/>
</dbReference>
<keyword evidence="8" id="KW-1185">Reference proteome</keyword>
<feature type="domain" description="WHEP-TRS" evidence="6">
    <location>
        <begin position="270"/>
        <end position="329"/>
    </location>
</feature>
<evidence type="ECO:0000256" key="5">
    <source>
        <dbReference type="ARBA" id="ARBA00023146"/>
    </source>
</evidence>
<dbReference type="InterPro" id="IPR013978">
    <property type="entry name" value="MEKHLA"/>
</dbReference>
<keyword evidence="1" id="KW-0436">Ligase</keyword>
<dbReference type="Pfam" id="PF08670">
    <property type="entry name" value="MEKHLA"/>
    <property type="match status" value="1"/>
</dbReference>
<accession>A0A835TEZ9</accession>
<evidence type="ECO:0000256" key="3">
    <source>
        <dbReference type="ARBA" id="ARBA00022840"/>
    </source>
</evidence>
<evidence type="ECO:0000259" key="6">
    <source>
        <dbReference type="PROSITE" id="PS51185"/>
    </source>
</evidence>
<evidence type="ECO:0000256" key="2">
    <source>
        <dbReference type="ARBA" id="ARBA00022741"/>
    </source>
</evidence>
<dbReference type="GO" id="GO:0005524">
    <property type="term" value="F:ATP binding"/>
    <property type="evidence" value="ECO:0007669"/>
    <property type="project" value="UniProtKB-KW"/>
</dbReference>
<keyword evidence="2" id="KW-0547">Nucleotide-binding</keyword>
<dbReference type="GO" id="GO:0006418">
    <property type="term" value="P:tRNA aminoacylation for protein translation"/>
    <property type="evidence" value="ECO:0007669"/>
    <property type="project" value="InterPro"/>
</dbReference>
<protein>
    <recommendedName>
        <fullName evidence="6">WHEP-TRS domain-containing protein</fullName>
    </recommendedName>
</protein>
<dbReference type="AlphaFoldDB" id="A0A835TEZ9"/>
<evidence type="ECO:0000256" key="4">
    <source>
        <dbReference type="ARBA" id="ARBA00022917"/>
    </source>
</evidence>
<evidence type="ECO:0000313" key="7">
    <source>
        <dbReference type="EMBL" id="KAG2442502.1"/>
    </source>
</evidence>
<name>A0A835TEZ9_CHLIN</name>
<dbReference type="PROSITE" id="PS51185">
    <property type="entry name" value="WHEP_TRS_2"/>
    <property type="match status" value="1"/>
</dbReference>
<keyword evidence="4" id="KW-0648">Protein biosynthesis</keyword>
<reference evidence="7" key="1">
    <citation type="journal article" date="2020" name="bioRxiv">
        <title>Comparative genomics of Chlamydomonas.</title>
        <authorList>
            <person name="Craig R.J."/>
            <person name="Hasan A.R."/>
            <person name="Ness R.W."/>
            <person name="Keightley P.D."/>
        </authorList>
    </citation>
    <scope>NUCLEOTIDE SEQUENCE</scope>
    <source>
        <strain evidence="7">SAG 7.73</strain>
    </source>
</reference>
<dbReference type="Proteomes" id="UP000650467">
    <property type="component" value="Unassembled WGS sequence"/>
</dbReference>
<evidence type="ECO:0000256" key="1">
    <source>
        <dbReference type="ARBA" id="ARBA00022598"/>
    </source>
</evidence>
<keyword evidence="5" id="KW-0030">Aminoacyl-tRNA synthetase</keyword>